<evidence type="ECO:0000256" key="3">
    <source>
        <dbReference type="PROSITE-ProRule" id="PRU00708"/>
    </source>
</evidence>
<protein>
    <submittedName>
        <fullName evidence="5">MITOCHONDRIAL GROUP I INTRON SPLICING FACTOR CCM1</fullName>
    </submittedName>
</protein>
<evidence type="ECO:0000256" key="1">
    <source>
        <dbReference type="ARBA" id="ARBA00007626"/>
    </source>
</evidence>
<dbReference type="InterPro" id="IPR002885">
    <property type="entry name" value="PPR_rpt"/>
</dbReference>
<feature type="compositionally biased region" description="Low complexity" evidence="4">
    <location>
        <begin position="23"/>
        <end position="36"/>
    </location>
</feature>
<evidence type="ECO:0000256" key="4">
    <source>
        <dbReference type="SAM" id="MobiDB-lite"/>
    </source>
</evidence>
<dbReference type="InterPro" id="IPR011990">
    <property type="entry name" value="TPR-like_helical_dom_sf"/>
</dbReference>
<dbReference type="PANTHER" id="PTHR47941">
    <property type="entry name" value="PENTATRICOPEPTIDE REPEAT-CONTAINING PROTEIN 3, MITOCHONDRIAL"/>
    <property type="match status" value="1"/>
</dbReference>
<dbReference type="Pfam" id="PF13041">
    <property type="entry name" value="PPR_2"/>
    <property type="match status" value="2"/>
</dbReference>
<reference evidence="5" key="2">
    <citation type="journal article" date="2023" name="Int. J. Mol. Sci.">
        <title>De Novo Assembly and Annotation of 11 Diverse Shrub Willow (Salix) Genomes Reveals Novel Gene Organization in Sex-Linked Regions.</title>
        <authorList>
            <person name="Hyden B."/>
            <person name="Feng K."/>
            <person name="Yates T.B."/>
            <person name="Jawdy S."/>
            <person name="Cereghino C."/>
            <person name="Smart L.B."/>
            <person name="Muchero W."/>
        </authorList>
    </citation>
    <scope>NUCLEOTIDE SEQUENCE</scope>
    <source>
        <tissue evidence="5">Shoot tip</tissue>
    </source>
</reference>
<dbReference type="Gene3D" id="1.25.40.10">
    <property type="entry name" value="Tetratricopeptide repeat domain"/>
    <property type="match status" value="2"/>
</dbReference>
<feature type="repeat" description="PPR" evidence="3">
    <location>
        <begin position="227"/>
        <end position="261"/>
    </location>
</feature>
<dbReference type="OrthoDB" id="185373at2759"/>
<evidence type="ECO:0000313" key="6">
    <source>
        <dbReference type="Proteomes" id="UP001151532"/>
    </source>
</evidence>
<feature type="compositionally biased region" description="Polar residues" evidence="4">
    <location>
        <begin position="45"/>
        <end position="56"/>
    </location>
</feature>
<dbReference type="EMBL" id="JAPFFK010000003">
    <property type="protein sequence ID" value="KAJ6769694.1"/>
    <property type="molecule type" value="Genomic_DNA"/>
</dbReference>
<dbReference type="PROSITE" id="PS51375">
    <property type="entry name" value="PPR"/>
    <property type="match status" value="3"/>
</dbReference>
<comment type="similarity">
    <text evidence="1">Belongs to the PPR family. P subfamily.</text>
</comment>
<name>A0A9Q1AFW0_SALPP</name>
<keyword evidence="2" id="KW-0677">Repeat</keyword>
<evidence type="ECO:0000256" key="2">
    <source>
        <dbReference type="ARBA" id="ARBA00022737"/>
    </source>
</evidence>
<proteinExistence type="inferred from homology"/>
<feature type="repeat" description="PPR" evidence="3">
    <location>
        <begin position="115"/>
        <end position="149"/>
    </location>
</feature>
<evidence type="ECO:0000313" key="5">
    <source>
        <dbReference type="EMBL" id="KAJ6769694.1"/>
    </source>
</evidence>
<organism evidence="5 6">
    <name type="scientific">Salix purpurea</name>
    <name type="common">Purple osier willow</name>
    <dbReference type="NCBI Taxonomy" id="77065"/>
    <lineage>
        <taxon>Eukaryota</taxon>
        <taxon>Viridiplantae</taxon>
        <taxon>Streptophyta</taxon>
        <taxon>Embryophyta</taxon>
        <taxon>Tracheophyta</taxon>
        <taxon>Spermatophyta</taxon>
        <taxon>Magnoliopsida</taxon>
        <taxon>eudicotyledons</taxon>
        <taxon>Gunneridae</taxon>
        <taxon>Pentapetalae</taxon>
        <taxon>rosids</taxon>
        <taxon>fabids</taxon>
        <taxon>Malpighiales</taxon>
        <taxon>Salicaceae</taxon>
        <taxon>Saliceae</taxon>
        <taxon>Salix</taxon>
    </lineage>
</organism>
<sequence>MSKSSSALGRLRGIFQKSSSRPTATTATTTTTKTKAILNTKRPKTSNPTTTDSPTIKSGTVEKMVRRFKKSSESSSFRSRHDIYSNTVKRLIKYNRLSKIHEILDHQKNFPDITNEAFTASLICLYGKAGMFDHARKLFDEMPELKCPRTVYSFNALFSACVDAGRFDEIKTFISDLRCELGITFNTVSYNIAIKAFCKMDDLESAQKVADGEKIWSRMVGMSIVPDIRSYNAKLNGLALEKRMKEAVEAAEEMKGKGLKLDVYSFNALIRGYINGEDLEEAKQWYVKMRQHNCVPDIVTFELLIPFLCEKGDVGFAVEICEEIFERKWQVRSKVLQFVVDRLVLEAKIQDAEKLVQAGKKHKHELIIP</sequence>
<feature type="region of interest" description="Disordered" evidence="4">
    <location>
        <begin position="1"/>
        <end position="56"/>
    </location>
</feature>
<keyword evidence="6" id="KW-1185">Reference proteome</keyword>
<dbReference type="Pfam" id="PF01535">
    <property type="entry name" value="PPR"/>
    <property type="match status" value="2"/>
</dbReference>
<dbReference type="NCBIfam" id="TIGR00756">
    <property type="entry name" value="PPR"/>
    <property type="match status" value="2"/>
</dbReference>
<dbReference type="Proteomes" id="UP001151532">
    <property type="component" value="Chromosome 11"/>
</dbReference>
<feature type="repeat" description="PPR" evidence="3">
    <location>
        <begin position="262"/>
        <end position="296"/>
    </location>
</feature>
<gene>
    <name evidence="5" type="ORF">OIU79_020536</name>
</gene>
<comment type="caution">
    <text evidence="5">The sequence shown here is derived from an EMBL/GenBank/DDBJ whole genome shotgun (WGS) entry which is preliminary data.</text>
</comment>
<dbReference type="AlphaFoldDB" id="A0A9Q1AFW0"/>
<accession>A0A9Q1AFW0</accession>
<reference evidence="5" key="1">
    <citation type="submission" date="2022-11" db="EMBL/GenBank/DDBJ databases">
        <authorList>
            <person name="Hyden B.L."/>
            <person name="Feng K."/>
            <person name="Yates T."/>
            <person name="Jawdy S."/>
            <person name="Smart L.B."/>
            <person name="Muchero W."/>
        </authorList>
    </citation>
    <scope>NUCLEOTIDE SEQUENCE</scope>
    <source>
        <tissue evidence="5">Shoot tip</tissue>
    </source>
</reference>